<feature type="transmembrane region" description="Helical" evidence="2">
    <location>
        <begin position="420"/>
        <end position="442"/>
    </location>
</feature>
<organism evidence="4 5">
    <name type="scientific">Paractinoplanes rhizophilus</name>
    <dbReference type="NCBI Taxonomy" id="1416877"/>
    <lineage>
        <taxon>Bacteria</taxon>
        <taxon>Bacillati</taxon>
        <taxon>Actinomycetota</taxon>
        <taxon>Actinomycetes</taxon>
        <taxon>Micromonosporales</taxon>
        <taxon>Micromonosporaceae</taxon>
        <taxon>Paractinoplanes</taxon>
    </lineage>
</organism>
<evidence type="ECO:0000256" key="1">
    <source>
        <dbReference type="SAM" id="MobiDB-lite"/>
    </source>
</evidence>
<dbReference type="RefSeq" id="WP_378976460.1">
    <property type="nucleotide sequence ID" value="NZ_JBHTBJ010000047.1"/>
</dbReference>
<feature type="transmembrane region" description="Helical" evidence="2">
    <location>
        <begin position="870"/>
        <end position="892"/>
    </location>
</feature>
<dbReference type="EMBL" id="JBHTBJ010000047">
    <property type="protein sequence ID" value="MFC7279283.1"/>
    <property type="molecule type" value="Genomic_DNA"/>
</dbReference>
<evidence type="ECO:0000313" key="4">
    <source>
        <dbReference type="EMBL" id="MFC7279283.1"/>
    </source>
</evidence>
<feature type="signal peptide" evidence="3">
    <location>
        <begin position="1"/>
        <end position="32"/>
    </location>
</feature>
<feature type="transmembrane region" description="Helical" evidence="2">
    <location>
        <begin position="290"/>
        <end position="315"/>
    </location>
</feature>
<proteinExistence type="predicted"/>
<keyword evidence="2" id="KW-0812">Transmembrane</keyword>
<keyword evidence="5" id="KW-1185">Reference proteome</keyword>
<accession>A0ABW2I344</accession>
<evidence type="ECO:0008006" key="6">
    <source>
        <dbReference type="Google" id="ProtNLM"/>
    </source>
</evidence>
<comment type="caution">
    <text evidence="4">The sequence shown here is derived from an EMBL/GenBank/DDBJ whole genome shotgun (WGS) entry which is preliminary data.</text>
</comment>
<gene>
    <name evidence="4" type="ORF">ACFQS1_35425</name>
</gene>
<evidence type="ECO:0000313" key="5">
    <source>
        <dbReference type="Proteomes" id="UP001596548"/>
    </source>
</evidence>
<feature type="transmembrane region" description="Helical" evidence="2">
    <location>
        <begin position="919"/>
        <end position="943"/>
    </location>
</feature>
<dbReference type="Proteomes" id="UP001596548">
    <property type="component" value="Unassembled WGS sequence"/>
</dbReference>
<evidence type="ECO:0000256" key="2">
    <source>
        <dbReference type="SAM" id="Phobius"/>
    </source>
</evidence>
<feature type="transmembrane region" description="Helical" evidence="2">
    <location>
        <begin position="506"/>
        <end position="528"/>
    </location>
</feature>
<feature type="compositionally biased region" description="Low complexity" evidence="1">
    <location>
        <begin position="1004"/>
        <end position="1015"/>
    </location>
</feature>
<reference evidence="5" key="1">
    <citation type="journal article" date="2019" name="Int. J. Syst. Evol. Microbiol.">
        <title>The Global Catalogue of Microorganisms (GCM) 10K type strain sequencing project: providing services to taxonomists for standard genome sequencing and annotation.</title>
        <authorList>
            <consortium name="The Broad Institute Genomics Platform"/>
            <consortium name="The Broad Institute Genome Sequencing Center for Infectious Disease"/>
            <person name="Wu L."/>
            <person name="Ma J."/>
        </authorList>
    </citation>
    <scope>NUCLEOTIDE SEQUENCE [LARGE SCALE GENOMIC DNA]</scope>
    <source>
        <strain evidence="5">XZYJT-10</strain>
    </source>
</reference>
<feature type="transmembrane region" description="Helical" evidence="2">
    <location>
        <begin position="448"/>
        <end position="472"/>
    </location>
</feature>
<feature type="region of interest" description="Disordered" evidence="1">
    <location>
        <begin position="994"/>
        <end position="1048"/>
    </location>
</feature>
<keyword evidence="3" id="KW-0732">Signal</keyword>
<feature type="transmembrane region" description="Helical" evidence="2">
    <location>
        <begin position="963"/>
        <end position="986"/>
    </location>
</feature>
<keyword evidence="2" id="KW-1133">Transmembrane helix</keyword>
<feature type="transmembrane region" description="Helical" evidence="2">
    <location>
        <begin position="382"/>
        <end position="399"/>
    </location>
</feature>
<sequence length="1048" mass="107902">MIRLVLSMVWIRRGQSLTLALLALLAVAAAVAAPAYLAAADRAVAAGQIATATPAERGIVLSSGQDDRGGNNGNPDFSNVGAALAGLPGFEYRYSAEFPAIGIEPDNVIPSRVVFRQDACGHLRIVTGRCLIGEGEAILGAETARRAGLAAGDAVTLTFAKSNNDDHNPQYVPDGQPKRLYVAGTYTVPQPGDVYWGTHGYFTAVPGHGPGEPVFIGAATLAVIDRGRTEKAIDGTAGPQALNVDRLPQLRAGLERLKSQAAQLGPTVQINTDLPFLLDRIDGGRGNARLLVPVLAVPLVLLACFSIFLAAGYGAQGRQPELAIVALRGTRWWNRWWLATGESLIAILAGAAAGCVAGQLLVDAVAAARFPGVGVAAGWSSLRYAPIAALAAGAAAVLAQRRQLLSPVATLLRRNPTRAGPRAVAVEAVVVLLALVSGMQLAVSGGELAGVALFAPAFGILALSLLAAWALLPAVTAYAGRALGTGRLGPALAAFQLSRRPGAQRLFALLVATVAVAGYAACAVDVGARGREVQASLGVGAERVLSVDPVHRSRLLNAVEQADPGGRFAMAVVRLPSSSAEESLGLAVDTRRLETVASWPGGGPSAREVAARLRPPAAEPMVLPGQDLAVDVTTTGMTKGKELKLLVAVSSAAGLGGEVVDFGTLRPGRSSYQQRVAACRQKCRLNGIQLTIATTAIGITGRVVIHSLGPAGGLPLADPARWRVGEVGAIAAEAGGLAIDATAPGGLPAGVWVKPVDAPSPLPAAYAGARPPEDRITGLDGKPLTVRPVDRLPAVPRIGDRASMVDLEYADRLAADAAVAVDPQVWLNEQAPADIVDRLATQGLTITGDTRSEQVRERLAEQGPALSLSFYYLAAGLSVLLGAGALVLAAAVDRVRRVEDLSALRAQGLRRQVAGRATLWTYPVLVAVAAVAGVLTALAVWGLTGWALPLAGASPPPLPLPGWPRFVVVLAAGGAVLSVLAAVAAATGRDLHRRIEPRPASIRSGAGPAPARSVPRPAPGHPRSRSAPNLETHLPAATLGDEREDTDR</sequence>
<feature type="chain" id="PRO_5046164682" description="FtsX-like permease family protein" evidence="3">
    <location>
        <begin position="33"/>
        <end position="1048"/>
    </location>
</feature>
<protein>
    <recommendedName>
        <fullName evidence="6">FtsX-like permease family protein</fullName>
    </recommendedName>
</protein>
<keyword evidence="2" id="KW-0472">Membrane</keyword>
<evidence type="ECO:0000256" key="3">
    <source>
        <dbReference type="SAM" id="SignalP"/>
    </source>
</evidence>
<feature type="transmembrane region" description="Helical" evidence="2">
    <location>
        <begin position="336"/>
        <end position="362"/>
    </location>
</feature>
<name>A0ABW2I344_9ACTN</name>